<sequence length="188" mass="20840">MALALRTLHALKTLALGFQTPLPTRFVPRSHVAAQRTQQHLAWKTLVDGGPPVWSRRLRSLRLEDAEIETAQLGMLVSESAACDELVLEGCRNLGKEVWCELQMWIGRGRVRVLEVAECGGVLGEKALDGIGGMGGLERLNLYDCREAQPGLMQRCNSTVWRIPHFVAPRPTTRGADMVIEVDPEYIA</sequence>
<evidence type="ECO:0000313" key="2">
    <source>
        <dbReference type="EMBL" id="EOA81346.1"/>
    </source>
</evidence>
<name>R0I797_EXST2</name>
<protein>
    <submittedName>
        <fullName evidence="2">Uncharacterized protein</fullName>
    </submittedName>
</protein>
<feature type="chain" id="PRO_5004352686" evidence="1">
    <location>
        <begin position="18"/>
        <end position="188"/>
    </location>
</feature>
<dbReference type="OrthoDB" id="5425556at2759"/>
<dbReference type="Proteomes" id="UP000016935">
    <property type="component" value="Unassembled WGS sequence"/>
</dbReference>
<gene>
    <name evidence="2" type="ORF">SETTUDRAFT_35191</name>
</gene>
<evidence type="ECO:0000313" key="3">
    <source>
        <dbReference type="Proteomes" id="UP000016935"/>
    </source>
</evidence>
<organism evidence="2 3">
    <name type="scientific">Exserohilum turcicum (strain 28A)</name>
    <name type="common">Northern leaf blight fungus</name>
    <name type="synonym">Setosphaeria turcica</name>
    <dbReference type="NCBI Taxonomy" id="671987"/>
    <lineage>
        <taxon>Eukaryota</taxon>
        <taxon>Fungi</taxon>
        <taxon>Dikarya</taxon>
        <taxon>Ascomycota</taxon>
        <taxon>Pezizomycotina</taxon>
        <taxon>Dothideomycetes</taxon>
        <taxon>Pleosporomycetidae</taxon>
        <taxon>Pleosporales</taxon>
        <taxon>Pleosporineae</taxon>
        <taxon>Pleosporaceae</taxon>
        <taxon>Exserohilum</taxon>
    </lineage>
</organism>
<dbReference type="AlphaFoldDB" id="R0I797"/>
<keyword evidence="3" id="KW-1185">Reference proteome</keyword>
<dbReference type="RefSeq" id="XP_008030656.1">
    <property type="nucleotide sequence ID" value="XM_008032465.1"/>
</dbReference>
<reference evidence="2 3" key="2">
    <citation type="journal article" date="2013" name="PLoS Genet.">
        <title>Comparative genome structure, secondary metabolite, and effector coding capacity across Cochliobolus pathogens.</title>
        <authorList>
            <person name="Condon B.J."/>
            <person name="Leng Y."/>
            <person name="Wu D."/>
            <person name="Bushley K.E."/>
            <person name="Ohm R.A."/>
            <person name="Otillar R."/>
            <person name="Martin J."/>
            <person name="Schackwitz W."/>
            <person name="Grimwood J."/>
            <person name="MohdZainudin N."/>
            <person name="Xue C."/>
            <person name="Wang R."/>
            <person name="Manning V.A."/>
            <person name="Dhillon B."/>
            <person name="Tu Z.J."/>
            <person name="Steffenson B.J."/>
            <person name="Salamov A."/>
            <person name="Sun H."/>
            <person name="Lowry S."/>
            <person name="LaButti K."/>
            <person name="Han J."/>
            <person name="Copeland A."/>
            <person name="Lindquist E."/>
            <person name="Barry K."/>
            <person name="Schmutz J."/>
            <person name="Baker S.E."/>
            <person name="Ciuffetti L.M."/>
            <person name="Grigoriev I.V."/>
            <person name="Zhong S."/>
            <person name="Turgeon B.G."/>
        </authorList>
    </citation>
    <scope>NUCLEOTIDE SEQUENCE [LARGE SCALE GENOMIC DNA]</scope>
    <source>
        <strain evidence="3">28A</strain>
    </source>
</reference>
<evidence type="ECO:0000256" key="1">
    <source>
        <dbReference type="SAM" id="SignalP"/>
    </source>
</evidence>
<proteinExistence type="predicted"/>
<dbReference type="GeneID" id="19403983"/>
<dbReference type="HOGENOM" id="CLU_1441874_0_0_1"/>
<feature type="signal peptide" evidence="1">
    <location>
        <begin position="1"/>
        <end position="17"/>
    </location>
</feature>
<accession>R0I797</accession>
<keyword evidence="1" id="KW-0732">Signal</keyword>
<dbReference type="EMBL" id="KB908866">
    <property type="protein sequence ID" value="EOA81346.1"/>
    <property type="molecule type" value="Genomic_DNA"/>
</dbReference>
<reference evidence="2 3" key="1">
    <citation type="journal article" date="2012" name="PLoS Pathog.">
        <title>Diverse lifestyles and strategies of plant pathogenesis encoded in the genomes of eighteen Dothideomycetes fungi.</title>
        <authorList>
            <person name="Ohm R.A."/>
            <person name="Feau N."/>
            <person name="Henrissat B."/>
            <person name="Schoch C.L."/>
            <person name="Horwitz B.A."/>
            <person name="Barry K.W."/>
            <person name="Condon B.J."/>
            <person name="Copeland A.C."/>
            <person name="Dhillon B."/>
            <person name="Glaser F."/>
            <person name="Hesse C.N."/>
            <person name="Kosti I."/>
            <person name="LaButti K."/>
            <person name="Lindquist E.A."/>
            <person name="Lucas S."/>
            <person name="Salamov A.A."/>
            <person name="Bradshaw R.E."/>
            <person name="Ciuffetti L."/>
            <person name="Hamelin R.C."/>
            <person name="Kema G.H.J."/>
            <person name="Lawrence C."/>
            <person name="Scott J.A."/>
            <person name="Spatafora J.W."/>
            <person name="Turgeon B.G."/>
            <person name="de Wit P.J.G.M."/>
            <person name="Zhong S."/>
            <person name="Goodwin S.B."/>
            <person name="Grigoriev I.V."/>
        </authorList>
    </citation>
    <scope>NUCLEOTIDE SEQUENCE [LARGE SCALE GENOMIC DNA]</scope>
    <source>
        <strain evidence="3">28A</strain>
    </source>
</reference>